<reference evidence="2" key="2">
    <citation type="journal article" date="2021" name="PeerJ">
        <title>Extensive microbial diversity within the chicken gut microbiome revealed by metagenomics and culture.</title>
        <authorList>
            <person name="Gilroy R."/>
            <person name="Ravi A."/>
            <person name="Getino M."/>
            <person name="Pursley I."/>
            <person name="Horton D.L."/>
            <person name="Alikhan N.F."/>
            <person name="Baker D."/>
            <person name="Gharbi K."/>
            <person name="Hall N."/>
            <person name="Watson M."/>
            <person name="Adriaenssens E.M."/>
            <person name="Foster-Nyarko E."/>
            <person name="Jarju S."/>
            <person name="Secka A."/>
            <person name="Antonio M."/>
            <person name="Oren A."/>
            <person name="Chaudhuri R.R."/>
            <person name="La Ragione R."/>
            <person name="Hildebrand F."/>
            <person name="Pallen M.J."/>
        </authorList>
    </citation>
    <scope>NUCLEOTIDE SEQUENCE</scope>
    <source>
        <strain evidence="2">CHK190-19873</strain>
    </source>
</reference>
<evidence type="ECO:0000313" key="2">
    <source>
        <dbReference type="EMBL" id="HIS30425.1"/>
    </source>
</evidence>
<keyword evidence="1" id="KW-1133">Transmembrane helix</keyword>
<reference evidence="2" key="1">
    <citation type="submission" date="2020-10" db="EMBL/GenBank/DDBJ databases">
        <authorList>
            <person name="Gilroy R."/>
        </authorList>
    </citation>
    <scope>NUCLEOTIDE SEQUENCE</scope>
    <source>
        <strain evidence="2">CHK190-19873</strain>
    </source>
</reference>
<feature type="transmembrane region" description="Helical" evidence="1">
    <location>
        <begin position="202"/>
        <end position="222"/>
    </location>
</feature>
<evidence type="ECO:0000256" key="1">
    <source>
        <dbReference type="SAM" id="Phobius"/>
    </source>
</evidence>
<feature type="transmembrane region" description="Helical" evidence="1">
    <location>
        <begin position="24"/>
        <end position="48"/>
    </location>
</feature>
<proteinExistence type="predicted"/>
<name>A0A9D1JIV2_9FIRM</name>
<organism evidence="2 3">
    <name type="scientific">Candidatus Limivivens intestinipullorum</name>
    <dbReference type="NCBI Taxonomy" id="2840858"/>
    <lineage>
        <taxon>Bacteria</taxon>
        <taxon>Bacillati</taxon>
        <taxon>Bacillota</taxon>
        <taxon>Clostridia</taxon>
        <taxon>Lachnospirales</taxon>
        <taxon>Lachnospiraceae</taxon>
        <taxon>Lachnospiraceae incertae sedis</taxon>
        <taxon>Candidatus Limivivens</taxon>
    </lineage>
</organism>
<gene>
    <name evidence="2" type="ORF">IAB44_02595</name>
</gene>
<dbReference type="Proteomes" id="UP000823935">
    <property type="component" value="Unassembled WGS sequence"/>
</dbReference>
<keyword evidence="1" id="KW-0472">Membrane</keyword>
<sequence>MKRYFKLTGLFAKYSLMSALEYRINFITGVTVEMGWMIIKLLYVAIIYKAGTNIGILTPNHILLFVGTYVLMTGIYMLYYGNFWAIPGMVRQGELDLYIVKPVSLQFLVTMRRLDFAYLLPNFIAGVVMIAAGWHLAGLPADFLSVAGFLFYLACGCLLTYSLFLLPYLLSFWILSVGGISDISSALWDFNNMPSYLYGKWFRRIGTYILPIFVITNFPGLFLMGELTPFACVWGAAAPLLFFALSRILWKISLKRYSSASS</sequence>
<evidence type="ECO:0000313" key="3">
    <source>
        <dbReference type="Proteomes" id="UP000823935"/>
    </source>
</evidence>
<dbReference type="AlphaFoldDB" id="A0A9D1JIV2"/>
<keyword evidence="1" id="KW-0812">Transmembrane</keyword>
<dbReference type="InterPro" id="IPR010390">
    <property type="entry name" value="ABC-2_transporter-like"/>
</dbReference>
<dbReference type="PANTHER" id="PTHR36833">
    <property type="entry name" value="SLR0610 PROTEIN-RELATED"/>
    <property type="match status" value="1"/>
</dbReference>
<comment type="caution">
    <text evidence="2">The sequence shown here is derived from an EMBL/GenBank/DDBJ whole genome shotgun (WGS) entry which is preliminary data.</text>
</comment>
<dbReference type="PANTHER" id="PTHR36833:SF1">
    <property type="entry name" value="INTEGRAL MEMBRANE TRANSPORT PROTEIN"/>
    <property type="match status" value="1"/>
</dbReference>
<dbReference type="EMBL" id="DVIQ01000015">
    <property type="protein sequence ID" value="HIS30425.1"/>
    <property type="molecule type" value="Genomic_DNA"/>
</dbReference>
<protein>
    <submittedName>
        <fullName evidence="2">ABC-2 family transporter protein</fullName>
    </submittedName>
</protein>
<dbReference type="Pfam" id="PF06182">
    <property type="entry name" value="ABC2_membrane_6"/>
    <property type="match status" value="1"/>
</dbReference>
<feature type="transmembrane region" description="Helical" evidence="1">
    <location>
        <begin position="116"/>
        <end position="136"/>
    </location>
</feature>
<feature type="transmembrane region" description="Helical" evidence="1">
    <location>
        <begin position="228"/>
        <end position="250"/>
    </location>
</feature>
<accession>A0A9D1JIV2</accession>
<feature type="transmembrane region" description="Helical" evidence="1">
    <location>
        <begin position="60"/>
        <end position="79"/>
    </location>
</feature>